<sequence>MDDDEFFDYDHKFFDRSLFPDECQNEVVGIESFYSCFTRRYNACPVFFIGSLQEACQEAFSSLVIKE</sequence>
<dbReference type="Proteomes" id="UP000663836">
    <property type="component" value="Unassembled WGS sequence"/>
</dbReference>
<feature type="non-terminal residue" evidence="1">
    <location>
        <position position="1"/>
    </location>
</feature>
<comment type="caution">
    <text evidence="1">The sequence shown here is derived from an EMBL/GenBank/DDBJ whole genome shotgun (WGS) entry which is preliminary data.</text>
</comment>
<dbReference type="AlphaFoldDB" id="A0A819SW88"/>
<dbReference type="Gene3D" id="3.40.30.10">
    <property type="entry name" value="Glutaredoxin"/>
    <property type="match status" value="1"/>
</dbReference>
<organism evidence="1 2">
    <name type="scientific">Rotaria sordida</name>
    <dbReference type="NCBI Taxonomy" id="392033"/>
    <lineage>
        <taxon>Eukaryota</taxon>
        <taxon>Metazoa</taxon>
        <taxon>Spiralia</taxon>
        <taxon>Gnathifera</taxon>
        <taxon>Rotifera</taxon>
        <taxon>Eurotatoria</taxon>
        <taxon>Bdelloidea</taxon>
        <taxon>Philodinida</taxon>
        <taxon>Philodinidae</taxon>
        <taxon>Rotaria</taxon>
    </lineage>
</organism>
<name>A0A819SW88_9BILA</name>
<evidence type="ECO:0000313" key="2">
    <source>
        <dbReference type="Proteomes" id="UP000663836"/>
    </source>
</evidence>
<gene>
    <name evidence="1" type="ORF">JBS370_LOCUS29969</name>
</gene>
<proteinExistence type="predicted"/>
<accession>A0A819SW88</accession>
<evidence type="ECO:0000313" key="1">
    <source>
        <dbReference type="EMBL" id="CAF4067726.1"/>
    </source>
</evidence>
<protein>
    <submittedName>
        <fullName evidence="1">Uncharacterized protein</fullName>
    </submittedName>
</protein>
<reference evidence="1" key="1">
    <citation type="submission" date="2021-02" db="EMBL/GenBank/DDBJ databases">
        <authorList>
            <person name="Nowell W R."/>
        </authorList>
    </citation>
    <scope>NUCLEOTIDE SEQUENCE</scope>
</reference>
<dbReference type="EMBL" id="CAJOBD010006693">
    <property type="protein sequence ID" value="CAF4067726.1"/>
    <property type="molecule type" value="Genomic_DNA"/>
</dbReference>